<organism evidence="2 3">
    <name type="scientific">Porphyridium purpureum</name>
    <name type="common">Red alga</name>
    <name type="synonym">Porphyridium cruentum</name>
    <dbReference type="NCBI Taxonomy" id="35688"/>
    <lineage>
        <taxon>Eukaryota</taxon>
        <taxon>Rhodophyta</taxon>
        <taxon>Bangiophyceae</taxon>
        <taxon>Porphyridiales</taxon>
        <taxon>Porphyridiaceae</taxon>
        <taxon>Porphyridium</taxon>
    </lineage>
</organism>
<evidence type="ECO:0000256" key="1">
    <source>
        <dbReference type="SAM" id="MobiDB-lite"/>
    </source>
</evidence>
<dbReference type="AlphaFoldDB" id="A0A5J4Z3D4"/>
<sequence>MAHRSSPCRTQTGSACAVVVSARRKGSKGEDVPLWDVLENERVIEPDSDSDLEDAELSDDEDDEQEDAYSLLQEDAGLLEDEDARIDGQSEKSSDSMKTDFFYDPSMGSFEIFDAEKGVVSFGELDDASTMFSQSQPKGTGNGIDWDWGMAGLEDEDQAEKVWVQSFGDDDPGAESDAALSEDEEEEEEIWMLDESSGPKEFVVVDHPYESESSGEEFAVEMDELYDERKLLRDLVEDGDQSENDVLLQEGKLMLFLSQMSQQRTKSLERAQLLVSKKLQVLSTQIRDLKNDRLSTDESENNMLALRLREQKMLELENSRYAKLIAEERSGMEEIKLALSDMYILEGD</sequence>
<feature type="compositionally biased region" description="Basic and acidic residues" evidence="1">
    <location>
        <begin position="85"/>
        <end position="98"/>
    </location>
</feature>
<keyword evidence="3" id="KW-1185">Reference proteome</keyword>
<evidence type="ECO:0000313" key="2">
    <source>
        <dbReference type="EMBL" id="KAA8497137.1"/>
    </source>
</evidence>
<proteinExistence type="predicted"/>
<evidence type="ECO:0000313" key="3">
    <source>
        <dbReference type="Proteomes" id="UP000324585"/>
    </source>
</evidence>
<name>A0A5J4Z3D4_PORPP</name>
<feature type="compositionally biased region" description="Acidic residues" evidence="1">
    <location>
        <begin position="168"/>
        <end position="185"/>
    </location>
</feature>
<feature type="region of interest" description="Disordered" evidence="1">
    <location>
        <begin position="20"/>
        <end position="99"/>
    </location>
</feature>
<comment type="caution">
    <text evidence="2">The sequence shown here is derived from an EMBL/GenBank/DDBJ whole genome shotgun (WGS) entry which is preliminary data.</text>
</comment>
<dbReference type="Proteomes" id="UP000324585">
    <property type="component" value="Unassembled WGS sequence"/>
</dbReference>
<reference evidence="3" key="1">
    <citation type="journal article" date="2019" name="Nat. Commun.">
        <title>Expansion of phycobilisome linker gene families in mesophilic red algae.</title>
        <authorList>
            <person name="Lee J."/>
            <person name="Kim D."/>
            <person name="Bhattacharya D."/>
            <person name="Yoon H.S."/>
        </authorList>
    </citation>
    <scope>NUCLEOTIDE SEQUENCE [LARGE SCALE GENOMIC DNA]</scope>
    <source>
        <strain evidence="3">CCMP 1328</strain>
    </source>
</reference>
<feature type="compositionally biased region" description="Acidic residues" evidence="1">
    <location>
        <begin position="46"/>
        <end position="67"/>
    </location>
</feature>
<protein>
    <submittedName>
        <fullName evidence="2">Uncharacterized protein</fullName>
    </submittedName>
</protein>
<feature type="region of interest" description="Disordered" evidence="1">
    <location>
        <begin position="166"/>
        <end position="185"/>
    </location>
</feature>
<accession>A0A5J4Z3D4</accession>
<gene>
    <name evidence="2" type="ORF">FVE85_0866</name>
</gene>
<dbReference type="EMBL" id="VRMN01000002">
    <property type="protein sequence ID" value="KAA8497137.1"/>
    <property type="molecule type" value="Genomic_DNA"/>
</dbReference>